<evidence type="ECO:0000313" key="3">
    <source>
        <dbReference type="Proteomes" id="UP001357485"/>
    </source>
</evidence>
<name>A0ABR0M0R0_9PEZI</name>
<protein>
    <submittedName>
        <fullName evidence="2">Uncharacterized protein</fullName>
    </submittedName>
</protein>
<accession>A0ABR0M0R0</accession>
<reference evidence="2 3" key="1">
    <citation type="submission" date="2023-08" db="EMBL/GenBank/DDBJ databases">
        <title>Black Yeasts Isolated from many extreme environments.</title>
        <authorList>
            <person name="Coleine C."/>
            <person name="Stajich J.E."/>
            <person name="Selbmann L."/>
        </authorList>
    </citation>
    <scope>NUCLEOTIDE SEQUENCE [LARGE SCALE GENOMIC DNA]</scope>
    <source>
        <strain evidence="2 3">CCFEE 536</strain>
    </source>
</reference>
<feature type="compositionally biased region" description="Low complexity" evidence="1">
    <location>
        <begin position="39"/>
        <end position="51"/>
    </location>
</feature>
<comment type="caution">
    <text evidence="2">The sequence shown here is derived from an EMBL/GenBank/DDBJ whole genome shotgun (WGS) entry which is preliminary data.</text>
</comment>
<evidence type="ECO:0000313" key="2">
    <source>
        <dbReference type="EMBL" id="KAK5275300.1"/>
    </source>
</evidence>
<proteinExistence type="predicted"/>
<gene>
    <name evidence="2" type="ORF">LTR16_012599</name>
</gene>
<dbReference type="EMBL" id="JAVRRA010004752">
    <property type="protein sequence ID" value="KAK5275300.1"/>
    <property type="molecule type" value="Genomic_DNA"/>
</dbReference>
<feature type="non-terminal residue" evidence="2">
    <location>
        <position position="58"/>
    </location>
</feature>
<keyword evidence="3" id="KW-1185">Reference proteome</keyword>
<dbReference type="Proteomes" id="UP001357485">
    <property type="component" value="Unassembled WGS sequence"/>
</dbReference>
<sequence length="58" mass="6050">MDYDKFARLTGYTPASGREIMRRTKKTLAQMAESGGGSSSNNNNSAANDDGTPAPAAP</sequence>
<evidence type="ECO:0000256" key="1">
    <source>
        <dbReference type="SAM" id="MobiDB-lite"/>
    </source>
</evidence>
<feature type="region of interest" description="Disordered" evidence="1">
    <location>
        <begin position="26"/>
        <end position="58"/>
    </location>
</feature>
<organism evidence="2 3">
    <name type="scientific">Cryomyces antarcticus</name>
    <dbReference type="NCBI Taxonomy" id="329879"/>
    <lineage>
        <taxon>Eukaryota</taxon>
        <taxon>Fungi</taxon>
        <taxon>Dikarya</taxon>
        <taxon>Ascomycota</taxon>
        <taxon>Pezizomycotina</taxon>
        <taxon>Dothideomycetes</taxon>
        <taxon>Dothideomycetes incertae sedis</taxon>
        <taxon>Cryomyces</taxon>
    </lineage>
</organism>